<keyword evidence="1" id="KW-0812">Transmembrane</keyword>
<dbReference type="AlphaFoldDB" id="A0A267MI08"/>
<accession>A0A267MI08</accession>
<dbReference type="RefSeq" id="WP_095134447.1">
    <property type="nucleotide sequence ID" value="NZ_NIBG01000014.1"/>
</dbReference>
<dbReference type="OrthoDB" id="1947207at2"/>
<evidence type="ECO:0000313" key="2">
    <source>
        <dbReference type="EMBL" id="PAB58505.1"/>
    </source>
</evidence>
<feature type="transmembrane region" description="Helical" evidence="1">
    <location>
        <begin position="12"/>
        <end position="37"/>
    </location>
</feature>
<evidence type="ECO:0000256" key="1">
    <source>
        <dbReference type="SAM" id="Phobius"/>
    </source>
</evidence>
<dbReference type="EMBL" id="NIBG01000014">
    <property type="protein sequence ID" value="PAB58505.1"/>
    <property type="molecule type" value="Genomic_DNA"/>
</dbReference>
<keyword evidence="1" id="KW-1133">Transmembrane helix</keyword>
<organism evidence="2 3">
    <name type="scientific">Anaeromicrobium sediminis</name>
    <dbReference type="NCBI Taxonomy" id="1478221"/>
    <lineage>
        <taxon>Bacteria</taxon>
        <taxon>Bacillati</taxon>
        <taxon>Bacillota</taxon>
        <taxon>Clostridia</taxon>
        <taxon>Peptostreptococcales</taxon>
        <taxon>Thermotaleaceae</taxon>
        <taxon>Anaeromicrobium</taxon>
    </lineage>
</organism>
<dbReference type="Proteomes" id="UP000216024">
    <property type="component" value="Unassembled WGS sequence"/>
</dbReference>
<name>A0A267MI08_9FIRM</name>
<sequence length="763" mass="84449">MIIKILKSKKGSTLLLVMAVMSILTLLGTAIISLSVVNLKRQIVDTNVKTSFYLTEAGLEEAYAVIGKEIENAIQAGNKKVKDELELFIEAESKKEESNPEVDDSIFINGKDGYGEVNKEKIELVMNEWFRAGFASYINDHLEGELNDKEYGVVDKNTDEQSSTVRIVDGSTEKYSVSYDTSTVSLDSSNNPEPYISIDEKTKEPVPYKITLQSDFTHKKISKQIRGTFQIGIPDFNAPYYVKNVQAQLNENILWTKAITTEKNIYVTGNSVVTINGDIYAYGEMATDSRDFGGLVVGNNNISGNIIINGNVAANSYIHTNDDNSHITINNGDVYCYSLVVQEDTTGSTITINNGVLNTKDDIELNGKDADITIDGSYFGFSNGADAVEHNQSSSIVINSPDIESKSSLTIDGEESKNSLYDKGVYIGGTVYIDLAGGYYQTGESVSIKGNYKAYGEYLKDDDDLYSNTDHSKRKEKYKPSNIEFENYEPLVLIKKGQLSTVEKSEYFKYYGEDYGDLTIGGDSINISNIRYNVGATISEGTILEGVELGLTDHVLKSKSYDYKYYINKMADPVVNYTEGYKTGEPAGVNLDTRVHITDRFSFKEDIIPTENDINEDKEIIFVNDNPDRSLALVGPGGSKPMEVGAHNTINLTDSNLKGIIVTKGDVYITGNLNYTGIIAAQGNIHIQDNNLKAISNTENYILKTVFENDKMSIADGTVNLKDQFENNGALKSFLIQSEAGVDDAASYLKYDNIVDVYWEQMR</sequence>
<proteinExistence type="predicted"/>
<reference evidence="2 3" key="1">
    <citation type="submission" date="2017-06" db="EMBL/GenBank/DDBJ databases">
        <title>Draft genome sequence of anaerobic fermentative bacterium Anaeromicrobium sediminis DY2726D isolated from West Pacific Ocean sediments.</title>
        <authorList>
            <person name="Zeng X."/>
        </authorList>
    </citation>
    <scope>NUCLEOTIDE SEQUENCE [LARGE SCALE GENOMIC DNA]</scope>
    <source>
        <strain evidence="2 3">DY2726D</strain>
    </source>
</reference>
<keyword evidence="1" id="KW-0472">Membrane</keyword>
<protein>
    <recommendedName>
        <fullName evidence="4">Type 4 fimbrial biogenesis protein PilX N-terminal domain-containing protein</fullName>
    </recommendedName>
</protein>
<gene>
    <name evidence="2" type="ORF">CCE28_14460</name>
</gene>
<evidence type="ECO:0008006" key="4">
    <source>
        <dbReference type="Google" id="ProtNLM"/>
    </source>
</evidence>
<keyword evidence="3" id="KW-1185">Reference proteome</keyword>
<comment type="caution">
    <text evidence="2">The sequence shown here is derived from an EMBL/GenBank/DDBJ whole genome shotgun (WGS) entry which is preliminary data.</text>
</comment>
<evidence type="ECO:0000313" key="3">
    <source>
        <dbReference type="Proteomes" id="UP000216024"/>
    </source>
</evidence>